<dbReference type="EMBL" id="CAKXZT010000101">
    <property type="protein sequence ID" value="CAH2398068.1"/>
    <property type="molecule type" value="Genomic_DNA"/>
</dbReference>
<evidence type="ECO:0000313" key="2">
    <source>
        <dbReference type="EMBL" id="CAH2398068.1"/>
    </source>
</evidence>
<organism evidence="2 3">
    <name type="scientific">Mesorhizobium escarrei</name>
    <dbReference type="NCBI Taxonomy" id="666018"/>
    <lineage>
        <taxon>Bacteria</taxon>
        <taxon>Pseudomonadati</taxon>
        <taxon>Pseudomonadota</taxon>
        <taxon>Alphaproteobacteria</taxon>
        <taxon>Hyphomicrobiales</taxon>
        <taxon>Phyllobacteriaceae</taxon>
        <taxon>Mesorhizobium</taxon>
    </lineage>
</organism>
<comment type="caution">
    <text evidence="2">The sequence shown here is derived from an EMBL/GenBank/DDBJ whole genome shotgun (WGS) entry which is preliminary data.</text>
</comment>
<feature type="compositionally biased region" description="Basic residues" evidence="1">
    <location>
        <begin position="60"/>
        <end position="70"/>
    </location>
</feature>
<evidence type="ECO:0000313" key="3">
    <source>
        <dbReference type="Proteomes" id="UP001153050"/>
    </source>
</evidence>
<keyword evidence="3" id="KW-1185">Reference proteome</keyword>
<feature type="region of interest" description="Disordered" evidence="1">
    <location>
        <begin position="36"/>
        <end position="70"/>
    </location>
</feature>
<accession>A0ABN8JIT6</accession>
<dbReference type="SUPFAM" id="SSF46626">
    <property type="entry name" value="Cytochrome c"/>
    <property type="match status" value="1"/>
</dbReference>
<dbReference type="InterPro" id="IPR036909">
    <property type="entry name" value="Cyt_c-like_dom_sf"/>
</dbReference>
<protein>
    <recommendedName>
        <fullName evidence="4">C-type cytochrome</fullName>
    </recommendedName>
</protein>
<evidence type="ECO:0008006" key="4">
    <source>
        <dbReference type="Google" id="ProtNLM"/>
    </source>
</evidence>
<sequence length="70" mass="7584">MDKPLSVEEMQRLAPPGRYLAQAADCAACHTAPGGAPGAGGLAFPMPFERSTPPNFARQRDRHRRLKPGR</sequence>
<dbReference type="Proteomes" id="UP001153050">
    <property type="component" value="Unassembled WGS sequence"/>
</dbReference>
<gene>
    <name evidence="2" type="ORF">MES5069_190032</name>
</gene>
<evidence type="ECO:0000256" key="1">
    <source>
        <dbReference type="SAM" id="MobiDB-lite"/>
    </source>
</evidence>
<name>A0ABN8JIT6_9HYPH</name>
<reference evidence="2 3" key="1">
    <citation type="submission" date="2022-03" db="EMBL/GenBank/DDBJ databases">
        <authorList>
            <person name="Brunel B."/>
        </authorList>
    </citation>
    <scope>NUCLEOTIDE SEQUENCE [LARGE SCALE GENOMIC DNA]</scope>
    <source>
        <strain evidence="2">STM5069sample</strain>
    </source>
</reference>
<proteinExistence type="predicted"/>